<organism evidence="2 3">
    <name type="scientific">Panicum virgatum</name>
    <name type="common">Blackwell switchgrass</name>
    <dbReference type="NCBI Taxonomy" id="38727"/>
    <lineage>
        <taxon>Eukaryota</taxon>
        <taxon>Viridiplantae</taxon>
        <taxon>Streptophyta</taxon>
        <taxon>Embryophyta</taxon>
        <taxon>Tracheophyta</taxon>
        <taxon>Spermatophyta</taxon>
        <taxon>Magnoliopsida</taxon>
        <taxon>Liliopsida</taxon>
        <taxon>Poales</taxon>
        <taxon>Poaceae</taxon>
        <taxon>PACMAD clade</taxon>
        <taxon>Panicoideae</taxon>
        <taxon>Panicodae</taxon>
        <taxon>Paniceae</taxon>
        <taxon>Panicinae</taxon>
        <taxon>Panicum</taxon>
        <taxon>Panicum sect. Hiantes</taxon>
    </lineage>
</organism>
<dbReference type="InterPro" id="IPR036047">
    <property type="entry name" value="F-box-like_dom_sf"/>
</dbReference>
<comment type="caution">
    <text evidence="2">The sequence shown here is derived from an EMBL/GenBank/DDBJ whole genome shotgun (WGS) entry which is preliminary data.</text>
</comment>
<dbReference type="PANTHER" id="PTHR34591:SF52">
    <property type="entry name" value="F-BOX DOMAIN-CONTAINING PROTEIN"/>
    <property type="match status" value="1"/>
</dbReference>
<keyword evidence="3" id="KW-1185">Reference proteome</keyword>
<dbReference type="SMART" id="SM00256">
    <property type="entry name" value="FBOX"/>
    <property type="match status" value="1"/>
</dbReference>
<dbReference type="Proteomes" id="UP000823388">
    <property type="component" value="Chromosome 8N"/>
</dbReference>
<reference evidence="2" key="1">
    <citation type="submission" date="2020-05" db="EMBL/GenBank/DDBJ databases">
        <title>WGS assembly of Panicum virgatum.</title>
        <authorList>
            <person name="Lovell J.T."/>
            <person name="Jenkins J."/>
            <person name="Shu S."/>
            <person name="Juenger T.E."/>
            <person name="Schmutz J."/>
        </authorList>
    </citation>
    <scope>NUCLEOTIDE SEQUENCE</scope>
    <source>
        <strain evidence="2">AP13</strain>
    </source>
</reference>
<dbReference type="InterPro" id="IPR001810">
    <property type="entry name" value="F-box_dom"/>
</dbReference>
<proteinExistence type="predicted"/>
<dbReference type="AlphaFoldDB" id="A0A8T0P3R5"/>
<dbReference type="EMBL" id="CM029052">
    <property type="protein sequence ID" value="KAG2556300.1"/>
    <property type="molecule type" value="Genomic_DNA"/>
</dbReference>
<dbReference type="PROSITE" id="PS50181">
    <property type="entry name" value="FBOX"/>
    <property type="match status" value="1"/>
</dbReference>
<dbReference type="PANTHER" id="PTHR34591">
    <property type="entry name" value="OS03G0653100 PROTEIN-RELATED"/>
    <property type="match status" value="1"/>
</dbReference>
<sequence length="462" mass="53211">MDPPPPPPLPDDVLAGILRRLAPRGLAASRCVCRAWRRVVDDRRLLRADLLPRSLGGIFLNLNGLWFTQFLARPTMGAAVSGRLDYTVPGDPDPDRLPVIYVRDHCNGLLVLDHCVVNPATRQWVLLPPRPEDLPQPPPPGMHACTDEYLVFNPTLSPDFELFIVPSVCEVDNQCEESEWPPSTLILSVFSSKTGSWEEKAFCRHGEAAGLLPGMRSVRSFLDHQCGYWREALYICCSNCFVMRISLSDNTYRVIRLPIEDGEFYLGKSIKGIYCASLVQGGQLQIWFLKDHCGHDQTEWVLKHDRDIFPILPNLNYDEQCDGPWILQEFYYWRHEQHSDEDTDVEDTEPIVEEKMEEKFLWDSDNDNVLEPGTRSNDSYIVFLGFHPYKEVVFLSDKFDRVLAYNWSSSKLHDLGKVFPKFYIERDLQFHHRLVKASFPYTPCWLGELPEKLNSQAHQIED</sequence>
<evidence type="ECO:0000313" key="3">
    <source>
        <dbReference type="Proteomes" id="UP000823388"/>
    </source>
</evidence>
<evidence type="ECO:0000259" key="1">
    <source>
        <dbReference type="PROSITE" id="PS50181"/>
    </source>
</evidence>
<dbReference type="Pfam" id="PF12937">
    <property type="entry name" value="F-box-like"/>
    <property type="match status" value="1"/>
</dbReference>
<feature type="domain" description="F-box" evidence="1">
    <location>
        <begin position="3"/>
        <end position="49"/>
    </location>
</feature>
<dbReference type="SUPFAM" id="SSF81383">
    <property type="entry name" value="F-box domain"/>
    <property type="match status" value="1"/>
</dbReference>
<dbReference type="Gene3D" id="1.20.1280.50">
    <property type="match status" value="1"/>
</dbReference>
<name>A0A8T0P3R5_PANVG</name>
<accession>A0A8T0P3R5</accession>
<protein>
    <recommendedName>
        <fullName evidence="1">F-box domain-containing protein</fullName>
    </recommendedName>
</protein>
<dbReference type="OrthoDB" id="680931at2759"/>
<evidence type="ECO:0000313" key="2">
    <source>
        <dbReference type="EMBL" id="KAG2556300.1"/>
    </source>
</evidence>
<gene>
    <name evidence="2" type="ORF">PVAP13_8NG083600</name>
</gene>